<feature type="region of interest" description="Disordered" evidence="1">
    <location>
        <begin position="1"/>
        <end position="74"/>
    </location>
</feature>
<dbReference type="Proteomes" id="UP000193925">
    <property type="component" value="Chromosome AFERRI"/>
</dbReference>
<reference evidence="3 4" key="3">
    <citation type="submission" date="2017-03" db="EMBL/GenBank/DDBJ databases">
        <authorList>
            <person name="Regsiter A."/>
            <person name="William W."/>
        </authorList>
    </citation>
    <scope>NUCLEOTIDE SEQUENCE [LARGE SCALE GENOMIC DNA]</scope>
    <source>
        <strain evidence="3">PRJEB5721</strain>
    </source>
</reference>
<reference evidence="2" key="2">
    <citation type="submission" date="2014-07" db="EMBL/GenBank/DDBJ databases">
        <title>Initial genome analysis of the psychrotolerant acidophile Acidithiobacillus ferrivorans CF27: insights into iron and sulfur oxidation pathways and into biofilm formation.</title>
        <authorList>
            <person name="Talla E."/>
            <person name="Hedrich S."/>
            <person name="Mangenot S."/>
            <person name="Ji B."/>
            <person name="Johnson D.B."/>
            <person name="Barbe V."/>
            <person name="Bonnefoy V."/>
        </authorList>
    </citation>
    <scope>NUCLEOTIDE SEQUENCE [LARGE SCALE GENOMIC DNA]</scope>
    <source>
        <strain evidence="2">CF27</strain>
    </source>
</reference>
<evidence type="ECO:0000313" key="4">
    <source>
        <dbReference type="Proteomes" id="UP000193925"/>
    </source>
</evidence>
<proteinExistence type="predicted"/>
<sequence>MTKIDKTGSSSASVPKERGASARINKSRSEKRRALLVAREPNTHASVKSENEKRYSSLQLADKKPSYGRPETFI</sequence>
<evidence type="ECO:0000313" key="3">
    <source>
        <dbReference type="EMBL" id="SMH67635.1"/>
    </source>
</evidence>
<organism evidence="2">
    <name type="scientific">Acidithiobacillus ferrivorans</name>
    <dbReference type="NCBI Taxonomy" id="160808"/>
    <lineage>
        <taxon>Bacteria</taxon>
        <taxon>Pseudomonadati</taxon>
        <taxon>Pseudomonadota</taxon>
        <taxon>Acidithiobacillia</taxon>
        <taxon>Acidithiobacillales</taxon>
        <taxon>Acidithiobacillaceae</taxon>
        <taxon>Acidithiobacillus</taxon>
    </lineage>
</organism>
<evidence type="ECO:0000256" key="1">
    <source>
        <dbReference type="SAM" id="MobiDB-lite"/>
    </source>
</evidence>
<dbReference type="EMBL" id="LT841305">
    <property type="protein sequence ID" value="SMH67635.1"/>
    <property type="molecule type" value="Genomic_DNA"/>
</dbReference>
<gene>
    <name evidence="3" type="ORF">AFERRI_50837</name>
    <name evidence="2" type="ORF">AFERRI_530170</name>
</gene>
<keyword evidence="4" id="KW-1185">Reference proteome</keyword>
<dbReference type="AlphaFoldDB" id="A0A060US69"/>
<evidence type="ECO:0000313" key="2">
    <source>
        <dbReference type="EMBL" id="CDQ11275.1"/>
    </source>
</evidence>
<protein>
    <submittedName>
        <fullName evidence="2">Uncharacterized protein</fullName>
    </submittedName>
</protein>
<name>A0A060US69_9PROT</name>
<dbReference type="EMBL" id="CCCS020000049">
    <property type="protein sequence ID" value="CDQ11275.1"/>
    <property type="molecule type" value="Genomic_DNA"/>
</dbReference>
<feature type="compositionally biased region" description="Basic and acidic residues" evidence="1">
    <location>
        <begin position="47"/>
        <end position="65"/>
    </location>
</feature>
<reference evidence="2" key="1">
    <citation type="submission" date="2014-03" db="EMBL/GenBank/DDBJ databases">
        <authorList>
            <person name="Genoscope - CEA"/>
        </authorList>
    </citation>
    <scope>NUCLEOTIDE SEQUENCE [LARGE SCALE GENOMIC DNA]</scope>
    <source>
        <strain evidence="2">CF27</strain>
    </source>
</reference>
<accession>A0A060US69</accession>